<feature type="binding site" evidence="7">
    <location>
        <position position="56"/>
    </location>
    <ligand>
        <name>substrate</name>
    </ligand>
</feature>
<evidence type="ECO:0000313" key="9">
    <source>
        <dbReference type="Proteomes" id="UP000187506"/>
    </source>
</evidence>
<dbReference type="GO" id="GO:0000287">
    <property type="term" value="F:magnesium ion binding"/>
    <property type="evidence" value="ECO:0007669"/>
    <property type="project" value="UniProtKB-UniRule"/>
</dbReference>
<keyword evidence="9" id="KW-1185">Reference proteome</keyword>
<dbReference type="SUPFAM" id="SSF52540">
    <property type="entry name" value="P-loop containing nucleoside triphosphate hydrolases"/>
    <property type="match status" value="1"/>
</dbReference>
<evidence type="ECO:0000256" key="2">
    <source>
        <dbReference type="ARBA" id="ARBA00022679"/>
    </source>
</evidence>
<dbReference type="EC" id="2.7.1.71" evidence="7"/>
<dbReference type="HAMAP" id="MF_00109">
    <property type="entry name" value="Shikimate_kinase"/>
    <property type="match status" value="1"/>
</dbReference>
<keyword evidence="7" id="KW-0963">Cytoplasm</keyword>
<name>A0AAC9PX90_9FLAO</name>
<dbReference type="GO" id="GO:0005829">
    <property type="term" value="C:cytosol"/>
    <property type="evidence" value="ECO:0007669"/>
    <property type="project" value="TreeGrafter"/>
</dbReference>
<evidence type="ECO:0000256" key="3">
    <source>
        <dbReference type="ARBA" id="ARBA00022741"/>
    </source>
</evidence>
<dbReference type="GO" id="GO:0009423">
    <property type="term" value="P:chorismate biosynthetic process"/>
    <property type="evidence" value="ECO:0007669"/>
    <property type="project" value="UniProtKB-UniRule"/>
</dbReference>
<evidence type="ECO:0000313" key="8">
    <source>
        <dbReference type="EMBL" id="APY00593.1"/>
    </source>
</evidence>
<feature type="binding site" evidence="7">
    <location>
        <position position="79"/>
    </location>
    <ligand>
        <name>substrate</name>
    </ligand>
</feature>
<protein>
    <recommendedName>
        <fullName evidence="7">Shikimate kinase</fullName>
        <shortName evidence="7">SK</shortName>
        <ecNumber evidence="7">2.7.1.71</ecNumber>
    </recommendedName>
</protein>
<comment type="cofactor">
    <cofactor evidence="7">
        <name>Mg(2+)</name>
        <dbReference type="ChEBI" id="CHEBI:18420"/>
    </cofactor>
    <text evidence="7">Binds 1 Mg(2+) ion per subunit.</text>
</comment>
<evidence type="ECO:0000256" key="7">
    <source>
        <dbReference type="HAMAP-Rule" id="MF_00109"/>
    </source>
</evidence>
<comment type="subcellular location">
    <subcellularLocation>
        <location evidence="7">Cytoplasm</location>
    </subcellularLocation>
</comment>
<evidence type="ECO:0000256" key="4">
    <source>
        <dbReference type="ARBA" id="ARBA00022777"/>
    </source>
</evidence>
<dbReference type="Pfam" id="PF01202">
    <property type="entry name" value="SKI"/>
    <property type="match status" value="1"/>
</dbReference>
<dbReference type="GO" id="GO:0009073">
    <property type="term" value="P:aromatic amino acid family biosynthetic process"/>
    <property type="evidence" value="ECO:0007669"/>
    <property type="project" value="UniProtKB-KW"/>
</dbReference>
<evidence type="ECO:0000256" key="5">
    <source>
        <dbReference type="ARBA" id="ARBA00022840"/>
    </source>
</evidence>
<feature type="binding site" evidence="7">
    <location>
        <position position="14"/>
    </location>
    <ligand>
        <name>Mg(2+)</name>
        <dbReference type="ChEBI" id="CHEBI:18420"/>
    </ligand>
</feature>
<proteinExistence type="inferred from homology"/>
<reference evidence="8 9" key="1">
    <citation type="submission" date="2017-01" db="EMBL/GenBank/DDBJ databases">
        <title>Complete genome of Lacinutrix venerupis DOK2-8 isolated from seawater in Dokdo.</title>
        <authorList>
            <person name="Chi W.-J."/>
            <person name="Kim J.H."/>
        </authorList>
    </citation>
    <scope>NUCLEOTIDE SEQUENCE [LARGE SCALE GENOMIC DNA]</scope>
    <source>
        <strain evidence="8 9">DOK2-8</strain>
    </source>
</reference>
<dbReference type="PRINTS" id="PR01100">
    <property type="entry name" value="SHIKIMTKNASE"/>
</dbReference>
<dbReference type="Proteomes" id="UP000187506">
    <property type="component" value="Chromosome"/>
</dbReference>
<comment type="catalytic activity">
    <reaction evidence="7">
        <text>shikimate + ATP = 3-phosphoshikimate + ADP + H(+)</text>
        <dbReference type="Rhea" id="RHEA:13121"/>
        <dbReference type="ChEBI" id="CHEBI:15378"/>
        <dbReference type="ChEBI" id="CHEBI:30616"/>
        <dbReference type="ChEBI" id="CHEBI:36208"/>
        <dbReference type="ChEBI" id="CHEBI:145989"/>
        <dbReference type="ChEBI" id="CHEBI:456216"/>
        <dbReference type="EC" id="2.7.1.71"/>
    </reaction>
</comment>
<dbReference type="CDD" id="cd00464">
    <property type="entry name" value="SK"/>
    <property type="match status" value="1"/>
</dbReference>
<keyword evidence="5 7" id="KW-0067">ATP-binding</keyword>
<comment type="similarity">
    <text evidence="7">Belongs to the shikimate kinase family.</text>
</comment>
<comment type="subunit">
    <text evidence="7">Monomer.</text>
</comment>
<evidence type="ECO:0000256" key="1">
    <source>
        <dbReference type="ARBA" id="ARBA00022605"/>
    </source>
</evidence>
<dbReference type="Gene3D" id="3.40.50.300">
    <property type="entry name" value="P-loop containing nucleotide triphosphate hydrolases"/>
    <property type="match status" value="1"/>
</dbReference>
<keyword evidence="7" id="KW-0460">Magnesium</keyword>
<organism evidence="8 9">
    <name type="scientific">Lacinutrix venerupis</name>
    <dbReference type="NCBI Taxonomy" id="1486034"/>
    <lineage>
        <taxon>Bacteria</taxon>
        <taxon>Pseudomonadati</taxon>
        <taxon>Bacteroidota</taxon>
        <taxon>Flavobacteriia</taxon>
        <taxon>Flavobacteriales</taxon>
        <taxon>Flavobacteriaceae</taxon>
        <taxon>Lacinutrix</taxon>
    </lineage>
</organism>
<evidence type="ECO:0000256" key="6">
    <source>
        <dbReference type="ARBA" id="ARBA00023141"/>
    </source>
</evidence>
<dbReference type="KEGG" id="lvn:BWR22_09810"/>
<dbReference type="PANTHER" id="PTHR21087:SF16">
    <property type="entry name" value="SHIKIMATE KINASE 1, CHLOROPLASTIC"/>
    <property type="match status" value="1"/>
</dbReference>
<dbReference type="InterPro" id="IPR031322">
    <property type="entry name" value="Shikimate/glucono_kinase"/>
</dbReference>
<keyword evidence="6 7" id="KW-0057">Aromatic amino acid biosynthesis</keyword>
<dbReference type="GO" id="GO:0005524">
    <property type="term" value="F:ATP binding"/>
    <property type="evidence" value="ECO:0007669"/>
    <property type="project" value="UniProtKB-UniRule"/>
</dbReference>
<dbReference type="GO" id="GO:0004765">
    <property type="term" value="F:shikimate kinase activity"/>
    <property type="evidence" value="ECO:0007669"/>
    <property type="project" value="UniProtKB-UniRule"/>
</dbReference>
<keyword evidence="3 7" id="KW-0547">Nucleotide-binding</keyword>
<keyword evidence="2 7" id="KW-0808">Transferase</keyword>
<accession>A0AAC9PX90</accession>
<feature type="binding site" evidence="7">
    <location>
        <position position="120"/>
    </location>
    <ligand>
        <name>ATP</name>
        <dbReference type="ChEBI" id="CHEBI:30616"/>
    </ligand>
</feature>
<dbReference type="InterPro" id="IPR000623">
    <property type="entry name" value="Shikimate_kinase/TSH1"/>
</dbReference>
<gene>
    <name evidence="7" type="primary">aroK</name>
    <name evidence="8" type="ORF">BWR22_09810</name>
</gene>
<comment type="caution">
    <text evidence="7">Lacks conserved residue(s) required for the propagation of feature annotation.</text>
</comment>
<feature type="binding site" evidence="7">
    <location>
        <begin position="10"/>
        <end position="15"/>
    </location>
    <ligand>
        <name>ATP</name>
        <dbReference type="ChEBI" id="CHEBI:30616"/>
    </ligand>
</feature>
<keyword evidence="4 7" id="KW-0418">Kinase</keyword>
<feature type="binding site" evidence="7">
    <location>
        <position position="32"/>
    </location>
    <ligand>
        <name>substrate</name>
    </ligand>
</feature>
<keyword evidence="7" id="KW-0479">Metal-binding</keyword>
<dbReference type="GO" id="GO:0008652">
    <property type="term" value="P:amino acid biosynthetic process"/>
    <property type="evidence" value="ECO:0007669"/>
    <property type="project" value="UniProtKB-KW"/>
</dbReference>
<feature type="binding site" evidence="7">
    <location>
        <position position="143"/>
    </location>
    <ligand>
        <name>substrate</name>
    </ligand>
</feature>
<dbReference type="EMBL" id="CP019352">
    <property type="protein sequence ID" value="APY00593.1"/>
    <property type="molecule type" value="Genomic_DNA"/>
</dbReference>
<comment type="function">
    <text evidence="7">Catalyzes the specific phosphorylation of the 3-hydroxyl group of shikimic acid using ATP as a cosubstrate.</text>
</comment>
<sequence>MNIVLIGYMASGKSKIGKELGKILSYDFKDLDNVIENGENKTVREIFEDSGELYFRKKEKEYLDALLKQSSNTIIALGGGTPCYYNTMDTLIEDKSLKTVYLNVTIPVLVNRLNNETSKRPLIAHIKTDALLTEFIGKHLFERVPFYNKAEFKIDANGDVDGIVENILLRLF</sequence>
<dbReference type="InterPro" id="IPR027417">
    <property type="entry name" value="P-loop_NTPase"/>
</dbReference>
<dbReference type="AlphaFoldDB" id="A0AAC9PX90"/>
<keyword evidence="1 7" id="KW-0028">Amino-acid biosynthesis</keyword>
<dbReference type="RefSeq" id="WP_076733499.1">
    <property type="nucleotide sequence ID" value="NZ_CP019352.1"/>
</dbReference>
<dbReference type="PANTHER" id="PTHR21087">
    <property type="entry name" value="SHIKIMATE KINASE"/>
    <property type="match status" value="1"/>
</dbReference>
<comment type="pathway">
    <text evidence="7">Metabolic intermediate biosynthesis; chorismate biosynthesis; chorismate from D-erythrose 4-phosphate and phosphoenolpyruvate: step 5/7.</text>
</comment>